<comment type="subcellular location">
    <subcellularLocation>
        <location evidence="1">Membrane</location>
        <topology evidence="1">Multi-pass membrane protein</topology>
    </subcellularLocation>
</comment>
<feature type="transmembrane region" description="Helical" evidence="5">
    <location>
        <begin position="169"/>
        <end position="187"/>
    </location>
</feature>
<name>A0A382NKR1_9ZZZZ</name>
<gene>
    <name evidence="7" type="ORF">METZ01_LOCUS313749</name>
</gene>
<keyword evidence="4 5" id="KW-0472">Membrane</keyword>
<dbReference type="InterPro" id="IPR036640">
    <property type="entry name" value="ABC1_TM_sf"/>
</dbReference>
<keyword evidence="2 5" id="KW-0812">Transmembrane</keyword>
<sequence>MNDDQLFGQIYKPSVVKRLIPYLKGRVKLVVLALVATALWSISQAAMPFIIKIAIDEYIVKGKWDGLLFLSIGLMLVVLFNNLCFIAQEISCVKIGQGVLYNLKKDMFGKIQQLSLGFFDKTETGRLISRVQGDVYQIGEFFTMMVGGLADIAMLGWIIAAILILNFKLGLIALIVIPCLVGVMWYWQPKAKTSFILSRTAISSVNS</sequence>
<dbReference type="Pfam" id="PF00664">
    <property type="entry name" value="ABC_membrane"/>
    <property type="match status" value="1"/>
</dbReference>
<dbReference type="SUPFAM" id="SSF90123">
    <property type="entry name" value="ABC transporter transmembrane region"/>
    <property type="match status" value="1"/>
</dbReference>
<reference evidence="7" key="1">
    <citation type="submission" date="2018-05" db="EMBL/GenBank/DDBJ databases">
        <authorList>
            <person name="Lanie J.A."/>
            <person name="Ng W.-L."/>
            <person name="Kazmierczak K.M."/>
            <person name="Andrzejewski T.M."/>
            <person name="Davidsen T.M."/>
            <person name="Wayne K.J."/>
            <person name="Tettelin H."/>
            <person name="Glass J.I."/>
            <person name="Rusch D."/>
            <person name="Podicherti R."/>
            <person name="Tsui H.-C.T."/>
            <person name="Winkler M.E."/>
        </authorList>
    </citation>
    <scope>NUCLEOTIDE SEQUENCE</scope>
</reference>
<evidence type="ECO:0000256" key="1">
    <source>
        <dbReference type="ARBA" id="ARBA00004141"/>
    </source>
</evidence>
<feature type="non-terminal residue" evidence="7">
    <location>
        <position position="207"/>
    </location>
</feature>
<dbReference type="PANTHER" id="PTHR43394">
    <property type="entry name" value="ATP-DEPENDENT PERMEASE MDL1, MITOCHONDRIAL"/>
    <property type="match status" value="1"/>
</dbReference>
<evidence type="ECO:0000256" key="2">
    <source>
        <dbReference type="ARBA" id="ARBA00022692"/>
    </source>
</evidence>
<evidence type="ECO:0000256" key="5">
    <source>
        <dbReference type="SAM" id="Phobius"/>
    </source>
</evidence>
<accession>A0A382NKR1</accession>
<dbReference type="EMBL" id="UINC01100668">
    <property type="protein sequence ID" value="SVC60895.1"/>
    <property type="molecule type" value="Genomic_DNA"/>
</dbReference>
<evidence type="ECO:0000259" key="6">
    <source>
        <dbReference type="PROSITE" id="PS50929"/>
    </source>
</evidence>
<keyword evidence="3 5" id="KW-1133">Transmembrane helix</keyword>
<feature type="transmembrane region" description="Helical" evidence="5">
    <location>
        <begin position="67"/>
        <end position="87"/>
    </location>
</feature>
<dbReference type="PROSITE" id="PS50929">
    <property type="entry name" value="ABC_TM1F"/>
    <property type="match status" value="1"/>
</dbReference>
<proteinExistence type="predicted"/>
<feature type="transmembrane region" description="Helical" evidence="5">
    <location>
        <begin position="141"/>
        <end position="163"/>
    </location>
</feature>
<dbReference type="InterPro" id="IPR011527">
    <property type="entry name" value="ABC1_TM_dom"/>
</dbReference>
<evidence type="ECO:0000313" key="7">
    <source>
        <dbReference type="EMBL" id="SVC60895.1"/>
    </source>
</evidence>
<dbReference type="GO" id="GO:0016020">
    <property type="term" value="C:membrane"/>
    <property type="evidence" value="ECO:0007669"/>
    <property type="project" value="UniProtKB-SubCell"/>
</dbReference>
<dbReference type="GO" id="GO:0015421">
    <property type="term" value="F:ABC-type oligopeptide transporter activity"/>
    <property type="evidence" value="ECO:0007669"/>
    <property type="project" value="TreeGrafter"/>
</dbReference>
<feature type="domain" description="ABC transmembrane type-1" evidence="6">
    <location>
        <begin position="31"/>
        <end position="207"/>
    </location>
</feature>
<evidence type="ECO:0000256" key="4">
    <source>
        <dbReference type="ARBA" id="ARBA00023136"/>
    </source>
</evidence>
<dbReference type="GO" id="GO:0005524">
    <property type="term" value="F:ATP binding"/>
    <property type="evidence" value="ECO:0007669"/>
    <property type="project" value="InterPro"/>
</dbReference>
<dbReference type="PANTHER" id="PTHR43394:SF1">
    <property type="entry name" value="ATP-BINDING CASSETTE SUB-FAMILY B MEMBER 10, MITOCHONDRIAL"/>
    <property type="match status" value="1"/>
</dbReference>
<dbReference type="InterPro" id="IPR039421">
    <property type="entry name" value="Type_1_exporter"/>
</dbReference>
<feature type="transmembrane region" description="Helical" evidence="5">
    <location>
        <begin position="29"/>
        <end position="55"/>
    </location>
</feature>
<dbReference type="Gene3D" id="1.20.1560.10">
    <property type="entry name" value="ABC transporter type 1, transmembrane domain"/>
    <property type="match status" value="1"/>
</dbReference>
<dbReference type="AlphaFoldDB" id="A0A382NKR1"/>
<organism evidence="7">
    <name type="scientific">marine metagenome</name>
    <dbReference type="NCBI Taxonomy" id="408172"/>
    <lineage>
        <taxon>unclassified sequences</taxon>
        <taxon>metagenomes</taxon>
        <taxon>ecological metagenomes</taxon>
    </lineage>
</organism>
<evidence type="ECO:0000256" key="3">
    <source>
        <dbReference type="ARBA" id="ARBA00022989"/>
    </source>
</evidence>
<protein>
    <recommendedName>
        <fullName evidence="6">ABC transmembrane type-1 domain-containing protein</fullName>
    </recommendedName>
</protein>